<keyword evidence="2" id="KW-0813">Transport</keyword>
<name>A0A1D8P4L4_9FLAO</name>
<dbReference type="GO" id="GO:0016887">
    <property type="term" value="F:ATP hydrolysis activity"/>
    <property type="evidence" value="ECO:0007669"/>
    <property type="project" value="InterPro"/>
</dbReference>
<proteinExistence type="inferred from homology"/>
<evidence type="ECO:0000256" key="4">
    <source>
        <dbReference type="ARBA" id="ARBA00022840"/>
    </source>
</evidence>
<keyword evidence="4" id="KW-0067">ATP-binding</keyword>
<dbReference type="RefSeq" id="WP_070235612.1">
    <property type="nucleotide sequence ID" value="NZ_CP017478.1"/>
</dbReference>
<evidence type="ECO:0000256" key="1">
    <source>
        <dbReference type="ARBA" id="ARBA00005417"/>
    </source>
</evidence>
<comment type="similarity">
    <text evidence="1">Belongs to the ABC transporter superfamily.</text>
</comment>
<dbReference type="PANTHER" id="PTHR46743:SF2">
    <property type="entry name" value="TEICHOIC ACIDS EXPORT ATP-BINDING PROTEIN TAGH"/>
    <property type="match status" value="1"/>
</dbReference>
<feature type="domain" description="ABC transporter" evidence="5">
    <location>
        <begin position="26"/>
        <end position="256"/>
    </location>
</feature>
<evidence type="ECO:0000313" key="7">
    <source>
        <dbReference type="Proteomes" id="UP000176050"/>
    </source>
</evidence>
<dbReference type="AlphaFoldDB" id="A0A1D8P4L4"/>
<dbReference type="GO" id="GO:0016020">
    <property type="term" value="C:membrane"/>
    <property type="evidence" value="ECO:0007669"/>
    <property type="project" value="InterPro"/>
</dbReference>
<dbReference type="Pfam" id="PF00005">
    <property type="entry name" value="ABC_tran"/>
    <property type="match status" value="1"/>
</dbReference>
<keyword evidence="7" id="KW-1185">Reference proteome</keyword>
<evidence type="ECO:0000256" key="3">
    <source>
        <dbReference type="ARBA" id="ARBA00022741"/>
    </source>
</evidence>
<dbReference type="CDD" id="cd03220">
    <property type="entry name" value="ABC_KpsT_Wzt"/>
    <property type="match status" value="1"/>
</dbReference>
<dbReference type="SMART" id="SM00382">
    <property type="entry name" value="AAA"/>
    <property type="match status" value="1"/>
</dbReference>
<dbReference type="OrthoDB" id="9801987at2"/>
<dbReference type="EMBL" id="CP017478">
    <property type="protein sequence ID" value="AOW19496.1"/>
    <property type="molecule type" value="Genomic_DNA"/>
</dbReference>
<dbReference type="GO" id="GO:0140359">
    <property type="term" value="F:ABC-type transporter activity"/>
    <property type="evidence" value="ECO:0007669"/>
    <property type="project" value="InterPro"/>
</dbReference>
<dbReference type="InterPro" id="IPR027417">
    <property type="entry name" value="P-loop_NTPase"/>
</dbReference>
<gene>
    <name evidence="6" type="ORF">LPB138_01840</name>
</gene>
<dbReference type="Proteomes" id="UP000176050">
    <property type="component" value="Chromosome"/>
</dbReference>
<dbReference type="InterPro" id="IPR017871">
    <property type="entry name" value="ABC_transporter-like_CS"/>
</dbReference>
<dbReference type="Gene3D" id="3.40.50.300">
    <property type="entry name" value="P-loop containing nucleotide triphosphate hydrolases"/>
    <property type="match status" value="1"/>
</dbReference>
<dbReference type="InterPro" id="IPR015860">
    <property type="entry name" value="ABC_transpr_TagH-like"/>
</dbReference>
<reference evidence="6 7" key="1">
    <citation type="submission" date="2016-10" db="EMBL/GenBank/DDBJ databases">
        <title>Lutibacter sp. LPB0138, isolated from marine gastropod.</title>
        <authorList>
            <person name="Kim E."/>
            <person name="Yi H."/>
        </authorList>
    </citation>
    <scope>NUCLEOTIDE SEQUENCE [LARGE SCALE GENOMIC DNA]</scope>
    <source>
        <strain evidence="6 7">LPB0138</strain>
    </source>
</reference>
<evidence type="ECO:0000259" key="5">
    <source>
        <dbReference type="PROSITE" id="PS50893"/>
    </source>
</evidence>
<dbReference type="SUPFAM" id="SSF52540">
    <property type="entry name" value="P-loop containing nucleoside triphosphate hydrolases"/>
    <property type="match status" value="1"/>
</dbReference>
<protein>
    <recommendedName>
        <fullName evidence="5">ABC transporter domain-containing protein</fullName>
    </recommendedName>
</protein>
<evidence type="ECO:0000256" key="2">
    <source>
        <dbReference type="ARBA" id="ARBA00022448"/>
    </source>
</evidence>
<dbReference type="GO" id="GO:0005524">
    <property type="term" value="F:ATP binding"/>
    <property type="evidence" value="ECO:0007669"/>
    <property type="project" value="UniProtKB-KW"/>
</dbReference>
<dbReference type="InterPro" id="IPR050683">
    <property type="entry name" value="Bact_Polysacc_Export_ATP-bd"/>
</dbReference>
<dbReference type="PANTHER" id="PTHR46743">
    <property type="entry name" value="TEICHOIC ACIDS EXPORT ATP-BINDING PROTEIN TAGH"/>
    <property type="match status" value="1"/>
</dbReference>
<dbReference type="PROSITE" id="PS00211">
    <property type="entry name" value="ABC_TRANSPORTER_1"/>
    <property type="match status" value="1"/>
</dbReference>
<accession>A0A1D8P4L4</accession>
<evidence type="ECO:0000313" key="6">
    <source>
        <dbReference type="EMBL" id="AOW19496.1"/>
    </source>
</evidence>
<dbReference type="KEGG" id="lul:LPB138_01840"/>
<dbReference type="InterPro" id="IPR003439">
    <property type="entry name" value="ABC_transporter-like_ATP-bd"/>
</dbReference>
<keyword evidence="3" id="KW-0547">Nucleotide-binding</keyword>
<dbReference type="InterPro" id="IPR003593">
    <property type="entry name" value="AAA+_ATPase"/>
</dbReference>
<dbReference type="PROSITE" id="PS50893">
    <property type="entry name" value="ABC_TRANSPORTER_2"/>
    <property type="match status" value="1"/>
</dbReference>
<sequence length="405" mass="45247">MENEILVRVEGVSKKFSKDLKTGLKYGVKDVFSNIFGKNNSKNELRSKEFWSLKDINFELRRGECLGLIGHNGAGKSTLLKILNGLINPDEGKVTIKGRVGALIELGAGFNPILTGRENIYNNGAVLGFTKAEIDAKVEEIIDFAEIREFIDMPVQNYSSGMKVRLGFAVASQMEPDILLIDEVLAVGDVGFRVKCLNRISELINQCAVIFVSHSMPQVARVSTDVILLALGRIEYLGNNIGNGIKLYQDAFQLEEKSIIGNGIKINKLKFNGVENNSKNYIDWGSKINISFEFENISNNKNFYINLSFVDSNLNGILILTIKPKNIQLNEIKKGKISIDTINRLVPGKYTLNIGFIERLSEEGYKYGENIVIYRNYLTINVINGDLVGSIPVKLHCNWDIEKIS</sequence>
<organism evidence="6 7">
    <name type="scientific">Urechidicola croceus</name>
    <dbReference type="NCBI Taxonomy" id="1850246"/>
    <lineage>
        <taxon>Bacteria</taxon>
        <taxon>Pseudomonadati</taxon>
        <taxon>Bacteroidota</taxon>
        <taxon>Flavobacteriia</taxon>
        <taxon>Flavobacteriales</taxon>
        <taxon>Flavobacteriaceae</taxon>
        <taxon>Urechidicola</taxon>
    </lineage>
</organism>
<dbReference type="STRING" id="1850246.LPB138_01840"/>